<evidence type="ECO:0000256" key="9">
    <source>
        <dbReference type="PROSITE-ProRule" id="PRU00176"/>
    </source>
</evidence>
<dbReference type="OMA" id="HEYNDYH"/>
<dbReference type="Gene3D" id="3.30.70.330">
    <property type="match status" value="1"/>
</dbReference>
<dbReference type="GO" id="GO:0070847">
    <property type="term" value="C:core mediator complex"/>
    <property type="evidence" value="ECO:0007669"/>
    <property type="project" value="TreeGrafter"/>
</dbReference>
<sequence>MAHPHNLGGLVPPTGAPATAGHASVEREQKLLDDATASLATRLQELKGSIAGLIGKLENDPHLNWPSFLDSYGVITGQLNSLLKHIKNPERTPNLKKYICLPLLLSPERDEAMLRLTEGRVATFSHDLVPHYLRTNPDPDVQSKHQGYESRASSLSQDTATKQLSVMEKIMRETGKTINREKDDMDSRASNRAEIEKTCTIEDTYGLVATVSLGKGLKSVMVPTMSGHAGGLASGSGGSGRAPPPGSSLAGPMAKVPIGPMETKGEAPSQDQLCTLWVGGISERVDEEILFELFLNAGPVQSVKIPIDRETKRQKPFAFVLFHHPETVSYAVDLFRDVTLFGRPLRLQNKETGAGMNESRAPAPSNGHQRPPNFHQRSFSAPHFQPGMPNHGAYHQSSNGPYGYSTPPEPVRVLSYNNVHSHYRERSAGRHEYNDYHRREDRSHYSREDRSHYSQHHQYQQHQPRGYNDRRSRERSHDRSHRDYGRRDSAGSNSGGYHHRR</sequence>
<feature type="region of interest" description="Disordered" evidence="11">
    <location>
        <begin position="1"/>
        <end position="22"/>
    </location>
</feature>
<comment type="similarity">
    <text evidence="2 10">Belongs to the Mediator complex subunit 8 family.</text>
</comment>
<feature type="region of interest" description="Disordered" evidence="11">
    <location>
        <begin position="423"/>
        <end position="501"/>
    </location>
</feature>
<comment type="subunit">
    <text evidence="3 10">Component of the Mediator complex.</text>
</comment>
<dbReference type="AlphaFoldDB" id="A0A553P2Q9"/>
<reference evidence="13 14" key="1">
    <citation type="journal article" date="2018" name="Nat. Ecol. Evol.">
        <title>Genomic signatures of mitonuclear coevolution across populations of Tigriopus californicus.</title>
        <authorList>
            <person name="Barreto F.S."/>
            <person name="Watson E.T."/>
            <person name="Lima T.G."/>
            <person name="Willett C.S."/>
            <person name="Edmands S."/>
            <person name="Li W."/>
            <person name="Burton R.S."/>
        </authorList>
    </citation>
    <scope>NUCLEOTIDE SEQUENCE [LARGE SCALE GENOMIC DNA]</scope>
    <source>
        <strain evidence="13 14">San Diego</strain>
    </source>
</reference>
<comment type="subcellular location">
    <subcellularLocation>
        <location evidence="1 10">Nucleus</location>
    </subcellularLocation>
</comment>
<comment type="caution">
    <text evidence="13">The sequence shown here is derived from an EMBL/GenBank/DDBJ whole genome shotgun (WGS) entry which is preliminary data.</text>
</comment>
<dbReference type="GO" id="GO:0006357">
    <property type="term" value="P:regulation of transcription by RNA polymerase II"/>
    <property type="evidence" value="ECO:0007669"/>
    <property type="project" value="InterPro"/>
</dbReference>
<evidence type="ECO:0000256" key="8">
    <source>
        <dbReference type="ARBA" id="ARBA00023242"/>
    </source>
</evidence>
<feature type="region of interest" description="Disordered" evidence="11">
    <location>
        <begin position="351"/>
        <end position="411"/>
    </location>
</feature>
<dbReference type="InterPro" id="IPR012677">
    <property type="entry name" value="Nucleotide-bd_a/b_plait_sf"/>
</dbReference>
<dbReference type="SMART" id="SM00360">
    <property type="entry name" value="RRM"/>
    <property type="match status" value="1"/>
</dbReference>
<dbReference type="GO" id="GO:0003723">
    <property type="term" value="F:RNA binding"/>
    <property type="evidence" value="ECO:0007669"/>
    <property type="project" value="UniProtKB-UniRule"/>
</dbReference>
<evidence type="ECO:0000256" key="5">
    <source>
        <dbReference type="ARBA" id="ARBA00023015"/>
    </source>
</evidence>
<feature type="compositionally biased region" description="Basic and acidic residues" evidence="11">
    <location>
        <begin position="423"/>
        <end position="452"/>
    </location>
</feature>
<evidence type="ECO:0000256" key="11">
    <source>
        <dbReference type="SAM" id="MobiDB-lite"/>
    </source>
</evidence>
<evidence type="ECO:0000256" key="7">
    <source>
        <dbReference type="ARBA" id="ARBA00023163"/>
    </source>
</evidence>
<evidence type="ECO:0000256" key="4">
    <source>
        <dbReference type="ARBA" id="ARBA00022884"/>
    </source>
</evidence>
<dbReference type="PANTHER" id="PTHR13074">
    <property type="entry name" value="MEDIATOR OF RNA POLYMERASE II TRANSCRIPTION SUBUNIT 8"/>
    <property type="match status" value="1"/>
</dbReference>
<dbReference type="Pfam" id="PF00076">
    <property type="entry name" value="RRM_1"/>
    <property type="match status" value="1"/>
</dbReference>
<dbReference type="Proteomes" id="UP000318571">
    <property type="component" value="Chromosome 7"/>
</dbReference>
<dbReference type="Pfam" id="PF10232">
    <property type="entry name" value="Med8"/>
    <property type="match status" value="1"/>
</dbReference>
<dbReference type="EMBL" id="VCGU01000008">
    <property type="protein sequence ID" value="TRY71987.1"/>
    <property type="molecule type" value="Genomic_DNA"/>
</dbReference>
<feature type="domain" description="RRM" evidence="12">
    <location>
        <begin position="274"/>
        <end position="352"/>
    </location>
</feature>
<accession>A0A553P2Q9</accession>
<comment type="function">
    <text evidence="10">Component of the Mediator complex, a coactivator involved in the regulated transcription of nearly all RNA polymerase II-dependent genes. Mediator functions as a bridge to convey information from gene-specific regulatory proteins to the basal RNA polymerase II transcription machinery. Mediator is recruited to promoters by direct interactions with regulatory proteins and serves as a scaffold for the assembly of a functional preinitiation complex with RNA polymerase II and the general transcription factors.</text>
</comment>
<dbReference type="SUPFAM" id="SSF54928">
    <property type="entry name" value="RNA-binding domain, RBD"/>
    <property type="match status" value="1"/>
</dbReference>
<evidence type="ECO:0000259" key="12">
    <source>
        <dbReference type="PROSITE" id="PS50102"/>
    </source>
</evidence>
<dbReference type="PANTHER" id="PTHR13074:SF9">
    <property type="entry name" value="MEDIATOR OF RNA POLYMERASE II TRANSCRIPTION SUBUNIT 8"/>
    <property type="match status" value="1"/>
</dbReference>
<dbReference type="GO" id="GO:0016592">
    <property type="term" value="C:mediator complex"/>
    <property type="evidence" value="ECO:0007669"/>
    <property type="project" value="InterPro"/>
</dbReference>
<organism evidence="13 14">
    <name type="scientific">Tigriopus californicus</name>
    <name type="common">Marine copepod</name>
    <dbReference type="NCBI Taxonomy" id="6832"/>
    <lineage>
        <taxon>Eukaryota</taxon>
        <taxon>Metazoa</taxon>
        <taxon>Ecdysozoa</taxon>
        <taxon>Arthropoda</taxon>
        <taxon>Crustacea</taxon>
        <taxon>Multicrustacea</taxon>
        <taxon>Hexanauplia</taxon>
        <taxon>Copepoda</taxon>
        <taxon>Harpacticoida</taxon>
        <taxon>Harpacticidae</taxon>
        <taxon>Tigriopus</taxon>
    </lineage>
</organism>
<protein>
    <recommendedName>
        <fullName evidence="10">Mediator of RNA polymerase II transcription subunit 8</fullName>
    </recommendedName>
    <alternativeName>
        <fullName evidence="10">Mediator complex subunit 8</fullName>
    </alternativeName>
</protein>
<keyword evidence="4 9" id="KW-0694">RNA-binding</keyword>
<evidence type="ECO:0000256" key="6">
    <source>
        <dbReference type="ARBA" id="ARBA00023159"/>
    </source>
</evidence>
<keyword evidence="14" id="KW-1185">Reference proteome</keyword>
<keyword evidence="5 10" id="KW-0805">Transcription regulation</keyword>
<dbReference type="InterPro" id="IPR019364">
    <property type="entry name" value="Mediatior_Med8_fun/met"/>
</dbReference>
<dbReference type="GO" id="GO:0003712">
    <property type="term" value="F:transcription coregulator activity"/>
    <property type="evidence" value="ECO:0007669"/>
    <property type="project" value="InterPro"/>
</dbReference>
<evidence type="ECO:0000256" key="2">
    <source>
        <dbReference type="ARBA" id="ARBA00005716"/>
    </source>
</evidence>
<dbReference type="GO" id="GO:0000978">
    <property type="term" value="F:RNA polymerase II cis-regulatory region sequence-specific DNA binding"/>
    <property type="evidence" value="ECO:0007669"/>
    <property type="project" value="TreeGrafter"/>
</dbReference>
<keyword evidence="8 10" id="KW-0539">Nucleus</keyword>
<gene>
    <name evidence="10" type="primary">MED8</name>
    <name evidence="13" type="ORF">TCAL_03950</name>
</gene>
<feature type="region of interest" description="Disordered" evidence="11">
    <location>
        <begin position="136"/>
        <end position="159"/>
    </location>
</feature>
<evidence type="ECO:0000313" key="13">
    <source>
        <dbReference type="EMBL" id="TRY71987.1"/>
    </source>
</evidence>
<evidence type="ECO:0000256" key="3">
    <source>
        <dbReference type="ARBA" id="ARBA00011837"/>
    </source>
</evidence>
<dbReference type="InterPro" id="IPR000504">
    <property type="entry name" value="RRM_dom"/>
</dbReference>
<feature type="compositionally biased region" description="Basic and acidic residues" evidence="11">
    <location>
        <begin position="467"/>
        <end position="489"/>
    </location>
</feature>
<evidence type="ECO:0000313" key="14">
    <source>
        <dbReference type="Proteomes" id="UP000318571"/>
    </source>
</evidence>
<evidence type="ECO:0000256" key="10">
    <source>
        <dbReference type="RuleBase" id="RU364144"/>
    </source>
</evidence>
<keyword evidence="6 10" id="KW-0010">Activator</keyword>
<evidence type="ECO:0000256" key="1">
    <source>
        <dbReference type="ARBA" id="ARBA00004123"/>
    </source>
</evidence>
<dbReference type="STRING" id="6832.A0A553P2Q9"/>
<name>A0A553P2Q9_TIGCA</name>
<feature type="compositionally biased region" description="Low complexity" evidence="11">
    <location>
        <begin position="12"/>
        <end position="21"/>
    </location>
</feature>
<proteinExistence type="inferred from homology"/>
<dbReference type="PROSITE" id="PS50102">
    <property type="entry name" value="RRM"/>
    <property type="match status" value="1"/>
</dbReference>
<keyword evidence="7 10" id="KW-0804">Transcription</keyword>
<dbReference type="InterPro" id="IPR035979">
    <property type="entry name" value="RBD_domain_sf"/>
</dbReference>